<name>J3MBG1_ORYBR</name>
<dbReference type="Proteomes" id="UP000006038">
    <property type="component" value="Chromosome 6"/>
</dbReference>
<dbReference type="EnsemblPlants" id="OB06G13550.1">
    <property type="protein sequence ID" value="OB06G13550.1"/>
    <property type="gene ID" value="OB06G13550"/>
</dbReference>
<accession>J3MBG1</accession>
<evidence type="ECO:0000256" key="1">
    <source>
        <dbReference type="SAM" id="MobiDB-lite"/>
    </source>
</evidence>
<feature type="compositionally biased region" description="Low complexity" evidence="1">
    <location>
        <begin position="52"/>
        <end position="66"/>
    </location>
</feature>
<proteinExistence type="predicted"/>
<organism evidence="2">
    <name type="scientific">Oryza brachyantha</name>
    <name type="common">malo sina</name>
    <dbReference type="NCBI Taxonomy" id="4533"/>
    <lineage>
        <taxon>Eukaryota</taxon>
        <taxon>Viridiplantae</taxon>
        <taxon>Streptophyta</taxon>
        <taxon>Embryophyta</taxon>
        <taxon>Tracheophyta</taxon>
        <taxon>Spermatophyta</taxon>
        <taxon>Magnoliopsida</taxon>
        <taxon>Liliopsida</taxon>
        <taxon>Poales</taxon>
        <taxon>Poaceae</taxon>
        <taxon>BOP clade</taxon>
        <taxon>Oryzoideae</taxon>
        <taxon>Oryzeae</taxon>
        <taxon>Oryzinae</taxon>
        <taxon>Oryza</taxon>
    </lineage>
</organism>
<protein>
    <submittedName>
        <fullName evidence="2">Uncharacterized protein</fullName>
    </submittedName>
</protein>
<sequence>MVTFDNKNQLTQIIFPCAKVHAFSSAPATYAVQSLNAVFARLHRSDVPAATSCPAATTSATTTAATVDDDVE</sequence>
<dbReference type="HOGENOM" id="CLU_2726239_0_0_1"/>
<dbReference type="Gramene" id="OB06G13550.1">
    <property type="protein sequence ID" value="OB06G13550.1"/>
    <property type="gene ID" value="OB06G13550"/>
</dbReference>
<reference evidence="2" key="2">
    <citation type="submission" date="2013-04" db="UniProtKB">
        <authorList>
            <consortium name="EnsemblPlants"/>
        </authorList>
    </citation>
    <scope>IDENTIFICATION</scope>
</reference>
<evidence type="ECO:0000313" key="2">
    <source>
        <dbReference type="EnsemblPlants" id="OB06G13550.1"/>
    </source>
</evidence>
<keyword evidence="3" id="KW-1185">Reference proteome</keyword>
<dbReference type="AlphaFoldDB" id="J3MBG1"/>
<feature type="region of interest" description="Disordered" evidence="1">
    <location>
        <begin position="52"/>
        <end position="72"/>
    </location>
</feature>
<evidence type="ECO:0000313" key="3">
    <source>
        <dbReference type="Proteomes" id="UP000006038"/>
    </source>
</evidence>
<reference evidence="2" key="1">
    <citation type="journal article" date="2013" name="Nat. Commun.">
        <title>Whole-genome sequencing of Oryza brachyantha reveals mechanisms underlying Oryza genome evolution.</title>
        <authorList>
            <person name="Chen J."/>
            <person name="Huang Q."/>
            <person name="Gao D."/>
            <person name="Wang J."/>
            <person name="Lang Y."/>
            <person name="Liu T."/>
            <person name="Li B."/>
            <person name="Bai Z."/>
            <person name="Luis Goicoechea J."/>
            <person name="Liang C."/>
            <person name="Chen C."/>
            <person name="Zhang W."/>
            <person name="Sun S."/>
            <person name="Liao Y."/>
            <person name="Zhang X."/>
            <person name="Yang L."/>
            <person name="Song C."/>
            <person name="Wang M."/>
            <person name="Shi J."/>
            <person name="Liu G."/>
            <person name="Liu J."/>
            <person name="Zhou H."/>
            <person name="Zhou W."/>
            <person name="Yu Q."/>
            <person name="An N."/>
            <person name="Chen Y."/>
            <person name="Cai Q."/>
            <person name="Wang B."/>
            <person name="Liu B."/>
            <person name="Min J."/>
            <person name="Huang Y."/>
            <person name="Wu H."/>
            <person name="Li Z."/>
            <person name="Zhang Y."/>
            <person name="Yin Y."/>
            <person name="Song W."/>
            <person name="Jiang J."/>
            <person name="Jackson S.A."/>
            <person name="Wing R.A."/>
            <person name="Wang J."/>
            <person name="Chen M."/>
        </authorList>
    </citation>
    <scope>NUCLEOTIDE SEQUENCE [LARGE SCALE GENOMIC DNA]</scope>
    <source>
        <strain evidence="2">cv. IRGC 101232</strain>
    </source>
</reference>